<feature type="region of interest" description="Disordered" evidence="1">
    <location>
        <begin position="96"/>
        <end position="116"/>
    </location>
</feature>
<protein>
    <submittedName>
        <fullName evidence="2">Uncharacterized protein</fullName>
    </submittedName>
</protein>
<feature type="compositionally biased region" description="Polar residues" evidence="1">
    <location>
        <begin position="178"/>
        <end position="196"/>
    </location>
</feature>
<gene>
    <name evidence="2" type="ORF">HAX54_012786</name>
</gene>
<feature type="compositionally biased region" description="Basic residues" evidence="1">
    <location>
        <begin position="219"/>
        <end position="232"/>
    </location>
</feature>
<name>A0ABS8TM51_DATST</name>
<accession>A0ABS8TM51</accession>
<keyword evidence="3" id="KW-1185">Reference proteome</keyword>
<proteinExistence type="predicted"/>
<dbReference type="EMBL" id="JACEIK010001751">
    <property type="protein sequence ID" value="MCD7471966.1"/>
    <property type="molecule type" value="Genomic_DNA"/>
</dbReference>
<feature type="region of interest" description="Disordered" evidence="1">
    <location>
        <begin position="132"/>
        <end position="232"/>
    </location>
</feature>
<evidence type="ECO:0000313" key="2">
    <source>
        <dbReference type="EMBL" id="MCD7471966.1"/>
    </source>
</evidence>
<organism evidence="2 3">
    <name type="scientific">Datura stramonium</name>
    <name type="common">Jimsonweed</name>
    <name type="synonym">Common thornapple</name>
    <dbReference type="NCBI Taxonomy" id="4076"/>
    <lineage>
        <taxon>Eukaryota</taxon>
        <taxon>Viridiplantae</taxon>
        <taxon>Streptophyta</taxon>
        <taxon>Embryophyta</taxon>
        <taxon>Tracheophyta</taxon>
        <taxon>Spermatophyta</taxon>
        <taxon>Magnoliopsida</taxon>
        <taxon>eudicotyledons</taxon>
        <taxon>Gunneridae</taxon>
        <taxon>Pentapetalae</taxon>
        <taxon>asterids</taxon>
        <taxon>lamiids</taxon>
        <taxon>Solanales</taxon>
        <taxon>Solanaceae</taxon>
        <taxon>Solanoideae</taxon>
        <taxon>Datureae</taxon>
        <taxon>Datura</taxon>
    </lineage>
</organism>
<comment type="caution">
    <text evidence="2">The sequence shown here is derived from an EMBL/GenBank/DDBJ whole genome shotgun (WGS) entry which is preliminary data.</text>
</comment>
<dbReference type="Proteomes" id="UP000823775">
    <property type="component" value="Unassembled WGS sequence"/>
</dbReference>
<reference evidence="2 3" key="1">
    <citation type="journal article" date="2021" name="BMC Genomics">
        <title>Datura genome reveals duplications of psychoactive alkaloid biosynthetic genes and high mutation rate following tissue culture.</title>
        <authorList>
            <person name="Rajewski A."/>
            <person name="Carter-House D."/>
            <person name="Stajich J."/>
            <person name="Litt A."/>
        </authorList>
    </citation>
    <scope>NUCLEOTIDE SEQUENCE [LARGE SCALE GENOMIC DNA]</scope>
    <source>
        <strain evidence="2">AR-01</strain>
    </source>
</reference>
<sequence length="232" mass="25605">MVSVAAGQPPVIMADQNVINQPASSSNAPIMEFANLFKPQNLNGALSVLHPEYAFNANDTNQAPKRTNQGGGKQVTGLYPRILASGKIIGNPQDLNAVGTKKNDPNGHMASRQGVQGEDRNTLTVQNKFTAQQEVEREKEEQGNNNECNLAKRENQEGIGKPQEVQGKIIQQERVVNMKTNKQGQSMVKDQQSNTAGKEIRRREEQMDSMGSSNEIQKGQKKYHTRRPGSRQ</sequence>
<evidence type="ECO:0000256" key="1">
    <source>
        <dbReference type="SAM" id="MobiDB-lite"/>
    </source>
</evidence>
<evidence type="ECO:0000313" key="3">
    <source>
        <dbReference type="Proteomes" id="UP000823775"/>
    </source>
</evidence>